<feature type="domain" description="Cation-transporting P-type ATPase N-terminal" evidence="20">
    <location>
        <begin position="33"/>
        <end position="106"/>
    </location>
</feature>
<comment type="similarity">
    <text evidence="3">Belongs to the cation transport ATPase (P-type) (TC 3.A.3) family. Type IIIB subfamily.</text>
</comment>
<feature type="compositionally biased region" description="Basic residues" evidence="18">
    <location>
        <begin position="1"/>
        <end position="13"/>
    </location>
</feature>
<evidence type="ECO:0000313" key="22">
    <source>
        <dbReference type="Proteomes" id="UP000070255"/>
    </source>
</evidence>
<evidence type="ECO:0000256" key="5">
    <source>
        <dbReference type="ARBA" id="ARBA00013555"/>
    </source>
</evidence>
<evidence type="ECO:0000256" key="18">
    <source>
        <dbReference type="SAM" id="MobiDB-lite"/>
    </source>
</evidence>
<evidence type="ECO:0000256" key="7">
    <source>
        <dbReference type="ARBA" id="ARBA00022519"/>
    </source>
</evidence>
<dbReference type="InterPro" id="IPR036412">
    <property type="entry name" value="HAD-like_sf"/>
</dbReference>
<evidence type="ECO:0000256" key="16">
    <source>
        <dbReference type="ARBA" id="ARBA00029806"/>
    </source>
</evidence>
<evidence type="ECO:0000256" key="17">
    <source>
        <dbReference type="ARBA" id="ARBA00047295"/>
    </source>
</evidence>
<evidence type="ECO:0000256" key="1">
    <source>
        <dbReference type="ARBA" id="ARBA00003954"/>
    </source>
</evidence>
<feature type="transmembrane region" description="Helical" evidence="19">
    <location>
        <begin position="338"/>
        <end position="362"/>
    </location>
</feature>
<dbReference type="InterPro" id="IPR023214">
    <property type="entry name" value="HAD_sf"/>
</dbReference>
<dbReference type="CDD" id="cd02077">
    <property type="entry name" value="P-type_ATPase_Mg"/>
    <property type="match status" value="1"/>
</dbReference>
<organism evidence="21 22">
    <name type="scientific">Burkholderia savannae</name>
    <dbReference type="NCBI Taxonomy" id="1637837"/>
    <lineage>
        <taxon>Bacteria</taxon>
        <taxon>Pseudomonadati</taxon>
        <taxon>Pseudomonadota</taxon>
        <taxon>Betaproteobacteria</taxon>
        <taxon>Burkholderiales</taxon>
        <taxon>Burkholderiaceae</taxon>
        <taxon>Burkholderia</taxon>
        <taxon>pseudomallei group</taxon>
    </lineage>
</organism>
<dbReference type="RefSeq" id="WP_060822854.1">
    <property type="nucleotide sequence ID" value="NZ_LNJQ01000004.1"/>
</dbReference>
<dbReference type="SUPFAM" id="SSF56784">
    <property type="entry name" value="HAD-like"/>
    <property type="match status" value="1"/>
</dbReference>
<keyword evidence="6" id="KW-1003">Cell membrane</keyword>
<dbReference type="EMBL" id="LNJQ01000004">
    <property type="protein sequence ID" value="KWZ38351.1"/>
    <property type="molecule type" value="Genomic_DNA"/>
</dbReference>
<keyword evidence="11" id="KW-0067">ATP-binding</keyword>
<evidence type="ECO:0000256" key="2">
    <source>
        <dbReference type="ARBA" id="ARBA00004429"/>
    </source>
</evidence>
<dbReference type="Proteomes" id="UP000070255">
    <property type="component" value="Unassembled WGS sequence"/>
</dbReference>
<dbReference type="InterPro" id="IPR004014">
    <property type="entry name" value="ATPase_P-typ_cation-transptr_N"/>
</dbReference>
<feature type="transmembrane region" description="Helical" evidence="19">
    <location>
        <begin position="305"/>
        <end position="326"/>
    </location>
</feature>
<evidence type="ECO:0000256" key="8">
    <source>
        <dbReference type="ARBA" id="ARBA00022553"/>
    </source>
</evidence>
<dbReference type="Gene3D" id="2.70.150.10">
    <property type="entry name" value="Calcium-transporting ATPase, cytoplasmic transduction domain A"/>
    <property type="match status" value="1"/>
</dbReference>
<dbReference type="InterPro" id="IPR059000">
    <property type="entry name" value="ATPase_P-type_domA"/>
</dbReference>
<feature type="transmembrane region" description="Helical" evidence="19">
    <location>
        <begin position="898"/>
        <end position="920"/>
    </location>
</feature>
<dbReference type="EC" id="7.2.2.14" evidence="4"/>
<dbReference type="NCBIfam" id="NF011702">
    <property type="entry name" value="PRK15122.1"/>
    <property type="match status" value="1"/>
</dbReference>
<comment type="function">
    <text evidence="1">Mediates magnesium influx to the cytosol.</text>
</comment>
<dbReference type="PANTHER" id="PTHR42861">
    <property type="entry name" value="CALCIUM-TRANSPORTING ATPASE"/>
    <property type="match status" value="1"/>
</dbReference>
<dbReference type="Pfam" id="PF00122">
    <property type="entry name" value="E1-E2_ATPase"/>
    <property type="match status" value="1"/>
</dbReference>
<accession>A0ABR5T545</accession>
<dbReference type="Pfam" id="PF00689">
    <property type="entry name" value="Cation_ATPase_C"/>
    <property type="match status" value="1"/>
</dbReference>
<dbReference type="SMART" id="SM00831">
    <property type="entry name" value="Cation_ATPase_N"/>
    <property type="match status" value="1"/>
</dbReference>
<feature type="transmembrane region" description="Helical" evidence="19">
    <location>
        <begin position="116"/>
        <end position="135"/>
    </location>
</feature>
<evidence type="ECO:0000256" key="3">
    <source>
        <dbReference type="ARBA" id="ARBA00008746"/>
    </source>
</evidence>
<dbReference type="Gene3D" id="1.20.1110.10">
    <property type="entry name" value="Calcium-transporting ATPase, transmembrane domain"/>
    <property type="match status" value="1"/>
</dbReference>
<evidence type="ECO:0000259" key="20">
    <source>
        <dbReference type="SMART" id="SM00831"/>
    </source>
</evidence>
<dbReference type="PRINTS" id="PR01836">
    <property type="entry name" value="MGATPASE"/>
</dbReference>
<comment type="catalytic activity">
    <reaction evidence="17">
        <text>Mg(2+)(out) + ATP + H2O = Mg(2+)(in) + ADP + phosphate + H(+)</text>
        <dbReference type="Rhea" id="RHEA:10260"/>
        <dbReference type="ChEBI" id="CHEBI:15377"/>
        <dbReference type="ChEBI" id="CHEBI:15378"/>
        <dbReference type="ChEBI" id="CHEBI:18420"/>
        <dbReference type="ChEBI" id="CHEBI:30616"/>
        <dbReference type="ChEBI" id="CHEBI:43474"/>
        <dbReference type="ChEBI" id="CHEBI:456216"/>
        <dbReference type="EC" id="7.2.2.14"/>
    </reaction>
</comment>
<feature type="transmembrane region" description="Helical" evidence="19">
    <location>
        <begin position="90"/>
        <end position="110"/>
    </location>
</feature>
<evidence type="ECO:0000256" key="12">
    <source>
        <dbReference type="ARBA" id="ARBA00022842"/>
    </source>
</evidence>
<evidence type="ECO:0000256" key="19">
    <source>
        <dbReference type="SAM" id="Phobius"/>
    </source>
</evidence>
<dbReference type="InterPro" id="IPR044492">
    <property type="entry name" value="P_typ_ATPase_HD_dom"/>
</dbReference>
<keyword evidence="10" id="KW-0547">Nucleotide-binding</keyword>
<dbReference type="InterPro" id="IPR018303">
    <property type="entry name" value="ATPase_P-typ_P_site"/>
</dbReference>
<feature type="transmembrane region" description="Helical" evidence="19">
    <location>
        <begin position="862"/>
        <end position="882"/>
    </location>
</feature>
<evidence type="ECO:0000256" key="10">
    <source>
        <dbReference type="ARBA" id="ARBA00022741"/>
    </source>
</evidence>
<dbReference type="Gene3D" id="3.40.50.1000">
    <property type="entry name" value="HAD superfamily/HAD-like"/>
    <property type="match status" value="1"/>
</dbReference>
<dbReference type="SFLD" id="SFLDG00002">
    <property type="entry name" value="C1.7:_P-type_atpase_like"/>
    <property type="match status" value="1"/>
</dbReference>
<name>A0ABR5T545_9BURK</name>
<dbReference type="SUPFAM" id="SSF81665">
    <property type="entry name" value="Calcium ATPase, transmembrane domain M"/>
    <property type="match status" value="1"/>
</dbReference>
<dbReference type="InterPro" id="IPR006068">
    <property type="entry name" value="ATPase_P-typ_cation-transptr_C"/>
</dbReference>
<sequence length="928" mass="101937">MTRRTPSKNKQRGFLHYGARGDGDDRRPMRIEYESARPLADTLANLRTSERGLTTADAKDRLLCDGPNEIAHDKPPHWTRQLLSSFNNPFVYVLLVLAAISFLTDVYFAEPDDRDYVKITILLSMITISVLLRFVQEFRSLRAAEKLKAMVRTTATVQRRTDDANGPIKHDVPMRDVVVGDIVHLSAGDMIPADVRLISSRDLFISQAVLTGESLPVEKYDTLGAVAQKSAEPASGPGGGASRAEHAAHDGSLLDLANVCFMGTNVVSGTATAVVVATGADTYFGALAKNVVSHKRIETSFDRGVSSVSWLLIRFMLVMVPVVFMINGFTKGDWLSALTFALAVAVGLTPEMLPMIVSANLARGAVAMARRKVVVKRLNSVQNFGAMDVLCTDKTGTLTQDKIILEHHLDASGRKNEDVLRLGWLNSFHQSGQKNLIDIAIVNRANQLGDWIKPQGYRKIDELPFDFVRRRLSVVVEDPRGTHLLVCKGAVEEMLAASTHVQDDQGVRPLDFVERKRLLAQASAYNEDGFRVLIVATRAIARGDEREQYRTADERDLVVRGFLTFLDPPKESAAPALAALRENGVAVKVLTGDNPTVTLNVCRQVGLEPGKPLVGAEIEALDDAALEKAVERTTVFAKLTPLQKARIVKALQANGHTVGFLGDGINDAPALRDADVGISVDSGADIAKETADIILLEKSLMVLEEGVIKGRETFGNILKYLNMTASSNFGNVFSVLVASAFLPWEPMLAVQMLVLNLIYDTSQMLLPWDKMDPEFLKKPRKWEAKNIGRFMLWVGPTSSVFDITTYVLMWTVFGAGALYHAQGGAAGQLVMNSGWFVESLVSQTLVVHLLRTQKIPFLQSTASLPVLLSTTTAIAIGCWLPFSSFGQALGFIRLPGDYWLWLVATMAGYIALAQIVKTLYVRRYKQWF</sequence>
<evidence type="ECO:0000256" key="14">
    <source>
        <dbReference type="ARBA" id="ARBA00022989"/>
    </source>
</evidence>
<reference evidence="21 22" key="1">
    <citation type="submission" date="2015-11" db="EMBL/GenBank/DDBJ databases">
        <authorList>
            <person name="Sahl J."/>
            <person name="Wagner D."/>
            <person name="Keim P."/>
        </authorList>
    </citation>
    <scope>NUCLEOTIDE SEQUENCE [LARGE SCALE GENOMIC DNA]</scope>
    <source>
        <strain evidence="21 22">BDU18</strain>
    </source>
</reference>
<evidence type="ECO:0000313" key="21">
    <source>
        <dbReference type="EMBL" id="KWZ38351.1"/>
    </source>
</evidence>
<feature type="transmembrane region" description="Helical" evidence="19">
    <location>
        <begin position="833"/>
        <end position="850"/>
    </location>
</feature>
<gene>
    <name evidence="21" type="ORF">WS72_26215</name>
</gene>
<dbReference type="InterPro" id="IPR001757">
    <property type="entry name" value="P_typ_ATPase"/>
</dbReference>
<dbReference type="Pfam" id="PF00690">
    <property type="entry name" value="Cation_ATPase_N"/>
    <property type="match status" value="1"/>
</dbReference>
<dbReference type="PROSITE" id="PS00154">
    <property type="entry name" value="ATPASE_E1_E2"/>
    <property type="match status" value="1"/>
</dbReference>
<keyword evidence="15 19" id="KW-0472">Membrane</keyword>
<dbReference type="InterPro" id="IPR023298">
    <property type="entry name" value="ATPase_P-typ_TM_dom_sf"/>
</dbReference>
<evidence type="ECO:0000256" key="9">
    <source>
        <dbReference type="ARBA" id="ARBA00022692"/>
    </source>
</evidence>
<proteinExistence type="inferred from homology"/>
<evidence type="ECO:0000256" key="6">
    <source>
        <dbReference type="ARBA" id="ARBA00022475"/>
    </source>
</evidence>
<keyword evidence="8" id="KW-0597">Phosphoprotein</keyword>
<keyword evidence="14 19" id="KW-1133">Transmembrane helix</keyword>
<comment type="caution">
    <text evidence="21">The sequence shown here is derived from an EMBL/GenBank/DDBJ whole genome shotgun (WGS) entry which is preliminary data.</text>
</comment>
<comment type="subcellular location">
    <subcellularLocation>
        <location evidence="2">Cell inner membrane</location>
        <topology evidence="2">Multi-pass membrane protein</topology>
    </subcellularLocation>
</comment>
<evidence type="ECO:0000256" key="4">
    <source>
        <dbReference type="ARBA" id="ARBA00012786"/>
    </source>
</evidence>
<keyword evidence="22" id="KW-1185">Reference proteome</keyword>
<dbReference type="SUPFAM" id="SSF81653">
    <property type="entry name" value="Calcium ATPase, transduction domain A"/>
    <property type="match status" value="1"/>
</dbReference>
<keyword evidence="7" id="KW-0997">Cell inner membrane</keyword>
<dbReference type="InterPro" id="IPR023299">
    <property type="entry name" value="ATPase_P-typ_cyto_dom_N"/>
</dbReference>
<dbReference type="NCBIfam" id="TIGR01494">
    <property type="entry name" value="ATPase_P-type"/>
    <property type="match status" value="2"/>
</dbReference>
<dbReference type="InterPro" id="IPR008250">
    <property type="entry name" value="ATPase_P-typ_transduc_dom_A_sf"/>
</dbReference>
<protein>
    <recommendedName>
        <fullName evidence="5">Magnesium-transporting ATPase, P-type 1</fullName>
        <ecNumber evidence="4">7.2.2.14</ecNumber>
    </recommendedName>
    <alternativeName>
        <fullName evidence="16">Mg(2+) transport ATPase, P-type 1</fullName>
    </alternativeName>
</protein>
<evidence type="ECO:0000256" key="13">
    <source>
        <dbReference type="ARBA" id="ARBA00022967"/>
    </source>
</evidence>
<feature type="transmembrane region" description="Helical" evidence="19">
    <location>
        <begin position="790"/>
        <end position="813"/>
    </location>
</feature>
<dbReference type="InterPro" id="IPR006415">
    <property type="entry name" value="P-type_ATPase_IIIB"/>
</dbReference>
<dbReference type="NCBIfam" id="TIGR01524">
    <property type="entry name" value="ATPase-IIIB_Mg"/>
    <property type="match status" value="1"/>
</dbReference>
<keyword evidence="12" id="KW-0460">Magnesium</keyword>
<keyword evidence="13" id="KW-1278">Translocase</keyword>
<dbReference type="Gene3D" id="3.40.1110.10">
    <property type="entry name" value="Calcium-transporting ATPase, cytoplasmic domain N"/>
    <property type="match status" value="1"/>
</dbReference>
<dbReference type="Pfam" id="PF00702">
    <property type="entry name" value="Hydrolase"/>
    <property type="match status" value="1"/>
</dbReference>
<feature type="region of interest" description="Disordered" evidence="18">
    <location>
        <begin position="1"/>
        <end position="27"/>
    </location>
</feature>
<evidence type="ECO:0000256" key="15">
    <source>
        <dbReference type="ARBA" id="ARBA00023136"/>
    </source>
</evidence>
<evidence type="ECO:0000256" key="11">
    <source>
        <dbReference type="ARBA" id="ARBA00022840"/>
    </source>
</evidence>
<dbReference type="SFLD" id="SFLDF00027">
    <property type="entry name" value="p-type_atpase"/>
    <property type="match status" value="1"/>
</dbReference>
<keyword evidence="9 19" id="KW-0812">Transmembrane</keyword>
<dbReference type="SFLD" id="SFLDS00003">
    <property type="entry name" value="Haloacid_Dehalogenase"/>
    <property type="match status" value="1"/>
</dbReference>